<protein>
    <recommendedName>
        <fullName evidence="4">Trehalase</fullName>
        <ecNumber evidence="3">3.2.1.28</ecNumber>
    </recommendedName>
    <alternativeName>
        <fullName evidence="8">Alpha,alpha-trehalase</fullName>
    </alternativeName>
    <alternativeName>
        <fullName evidence="9">Alpha,alpha-trehalose glucohydrolase</fullName>
    </alternativeName>
</protein>
<evidence type="ECO:0000256" key="1">
    <source>
        <dbReference type="ARBA" id="ARBA00001576"/>
    </source>
</evidence>
<evidence type="ECO:0000256" key="8">
    <source>
        <dbReference type="ARBA" id="ARBA00030473"/>
    </source>
</evidence>
<dbReference type="InterPro" id="IPR008928">
    <property type="entry name" value="6-hairpin_glycosidase_sf"/>
</dbReference>
<comment type="cofactor">
    <cofactor evidence="10">
        <name>phosphate</name>
        <dbReference type="ChEBI" id="CHEBI:43474"/>
    </cofactor>
</comment>
<keyword evidence="15" id="KW-1185">Reference proteome</keyword>
<dbReference type="AlphaFoldDB" id="A0A949JFP7"/>
<gene>
    <name evidence="14" type="ORF">JGS22_016520</name>
</gene>
<dbReference type="InterPro" id="IPR011613">
    <property type="entry name" value="GH15-like"/>
</dbReference>
<evidence type="ECO:0000256" key="11">
    <source>
        <dbReference type="ARBA" id="ARBA00060615"/>
    </source>
</evidence>
<evidence type="ECO:0000256" key="9">
    <source>
        <dbReference type="ARBA" id="ARBA00031637"/>
    </source>
</evidence>
<evidence type="ECO:0000259" key="13">
    <source>
        <dbReference type="Pfam" id="PF19291"/>
    </source>
</evidence>
<organism evidence="14 15">
    <name type="scientific">Streptomyces tardus</name>
    <dbReference type="NCBI Taxonomy" id="2780544"/>
    <lineage>
        <taxon>Bacteria</taxon>
        <taxon>Bacillati</taxon>
        <taxon>Actinomycetota</taxon>
        <taxon>Actinomycetes</taxon>
        <taxon>Kitasatosporales</taxon>
        <taxon>Streptomycetaceae</taxon>
        <taxon>Streptomyces</taxon>
    </lineage>
</organism>
<evidence type="ECO:0000256" key="7">
    <source>
        <dbReference type="ARBA" id="ARBA00023295"/>
    </source>
</evidence>
<accession>A0A949JFP7</accession>
<proteinExistence type="inferred from homology"/>
<dbReference type="Gene3D" id="1.50.10.10">
    <property type="match status" value="1"/>
</dbReference>
<feature type="domain" description="GH15-like" evidence="12">
    <location>
        <begin position="227"/>
        <end position="598"/>
    </location>
</feature>
<keyword evidence="5 14" id="KW-0378">Hydrolase</keyword>
<evidence type="ECO:0000259" key="12">
    <source>
        <dbReference type="Pfam" id="PF00723"/>
    </source>
</evidence>
<keyword evidence="7" id="KW-0326">Glycosidase</keyword>
<dbReference type="PANTHER" id="PTHR31616:SF10">
    <property type="entry name" value="TREHALASE"/>
    <property type="match status" value="1"/>
</dbReference>
<dbReference type="GO" id="GO:0004555">
    <property type="term" value="F:alpha,alpha-trehalase activity"/>
    <property type="evidence" value="ECO:0007669"/>
    <property type="project" value="UniProtKB-EC"/>
</dbReference>
<sequence length="617" mass="67560">MMSSRIADYGMLADGSSAALVDRRGAIDWMCVPRFDSPALFARLLDPEAGHWSITPVGRFEATRRYLPGTLVIETTFTTASGVARLRDALAVPEGQRGHELGMSPPHELLREIEGVSGDVAFDVELVPRPEYGLVRPLLRLTDGGMRTFGGPNQIAVRSPVPLEAGEACVRAKLRVAAGQRFGFSLVWAPPEVAPPEPTTPERVAERIDDTVEAWRSWEAEHDIYQGPHRDLVLLSSRVLKGLTYRPTGAIVAAPTTSLPEAVGGTRNWDYRYAWIRDASLTLEALYHGSCPDEAADFVSFMTSSAGGTSGADSSLQIMYGVGGEHDLSERQLPHLRGWRDSRPVRVGNQAWAQTQLDVYGELLNALHLYQERLGDLHPEIQRFAAGLADTAVRRWQEPDAGMWEMRGEPRHHLSSKVLCWVALDRAVKLAPRLGGHARPQAWAAERDRIHAAVLERGWSERRGAYTQAFDSDELDAAALLMPLYGFLPATDARMNATIEAIARDLTDDGLVLRYRLTDDRNLDGLEGSEGTFVLCSFWLAAALAQAGRPDRAQALFDRVAGFANDLGLLAEEIDPRTGELLGNFPQAFSHIGLINAAAAIDQANGALPRHDADPAH</sequence>
<dbReference type="InterPro" id="IPR045582">
    <property type="entry name" value="Trehalase-like_N"/>
</dbReference>
<evidence type="ECO:0000313" key="15">
    <source>
        <dbReference type="Proteomes" id="UP000694501"/>
    </source>
</evidence>
<dbReference type="EMBL" id="JAELVF020000001">
    <property type="protein sequence ID" value="MBU7599171.1"/>
    <property type="molecule type" value="Genomic_DNA"/>
</dbReference>
<name>A0A949JFP7_9ACTN</name>
<dbReference type="EC" id="3.2.1.28" evidence="3"/>
<evidence type="ECO:0000313" key="14">
    <source>
        <dbReference type="EMBL" id="MBU7599171.1"/>
    </source>
</evidence>
<comment type="pathway">
    <text evidence="11">Glycan degradation; trehalose degradation; D-glucose from alpha,alpha-trehalose: step 1/1.</text>
</comment>
<evidence type="ECO:0000256" key="5">
    <source>
        <dbReference type="ARBA" id="ARBA00022801"/>
    </source>
</evidence>
<dbReference type="GO" id="GO:0005993">
    <property type="term" value="P:trehalose catabolic process"/>
    <property type="evidence" value="ECO:0007669"/>
    <property type="project" value="TreeGrafter"/>
</dbReference>
<evidence type="ECO:0000256" key="6">
    <source>
        <dbReference type="ARBA" id="ARBA00023277"/>
    </source>
</evidence>
<dbReference type="SUPFAM" id="SSF48208">
    <property type="entry name" value="Six-hairpin glycosidases"/>
    <property type="match status" value="1"/>
</dbReference>
<feature type="domain" description="Trehalase-like N-terminal" evidence="13">
    <location>
        <begin position="4"/>
        <end position="160"/>
    </location>
</feature>
<comment type="catalytic activity">
    <reaction evidence="1">
        <text>alpha,alpha-trehalose + H2O = alpha-D-glucose + beta-D-glucose</text>
        <dbReference type="Rhea" id="RHEA:32675"/>
        <dbReference type="ChEBI" id="CHEBI:15377"/>
        <dbReference type="ChEBI" id="CHEBI:15903"/>
        <dbReference type="ChEBI" id="CHEBI:16551"/>
        <dbReference type="ChEBI" id="CHEBI:17925"/>
        <dbReference type="EC" id="3.2.1.28"/>
    </reaction>
</comment>
<evidence type="ECO:0000256" key="3">
    <source>
        <dbReference type="ARBA" id="ARBA00012757"/>
    </source>
</evidence>
<keyword evidence="6" id="KW-0119">Carbohydrate metabolism</keyword>
<comment type="similarity">
    <text evidence="2">Belongs to the glycosyl hydrolase 15 family.</text>
</comment>
<dbReference type="PANTHER" id="PTHR31616">
    <property type="entry name" value="TREHALASE"/>
    <property type="match status" value="1"/>
</dbReference>
<dbReference type="InterPro" id="IPR012341">
    <property type="entry name" value="6hp_glycosidase-like_sf"/>
</dbReference>
<evidence type="ECO:0000256" key="10">
    <source>
        <dbReference type="ARBA" id="ARBA00053030"/>
    </source>
</evidence>
<reference evidence="14" key="1">
    <citation type="submission" date="2021-06" db="EMBL/GenBank/DDBJ databases">
        <title>Sequencing of actinobacteria type strains.</title>
        <authorList>
            <person name="Nguyen G.-S."/>
            <person name="Wentzel A."/>
        </authorList>
    </citation>
    <scope>NUCLEOTIDE SEQUENCE</scope>
    <source>
        <strain evidence="14">P38-E01</strain>
    </source>
</reference>
<dbReference type="Pfam" id="PF00723">
    <property type="entry name" value="Glyco_hydro_15"/>
    <property type="match status" value="1"/>
</dbReference>
<dbReference type="FunFam" id="1.50.10.10:FF:000005">
    <property type="entry name" value="Glycosyl hydrolase, glucoamylase"/>
    <property type="match status" value="1"/>
</dbReference>
<evidence type="ECO:0000256" key="4">
    <source>
        <dbReference type="ARBA" id="ARBA00019905"/>
    </source>
</evidence>
<evidence type="ECO:0000256" key="2">
    <source>
        <dbReference type="ARBA" id="ARBA00006188"/>
    </source>
</evidence>
<comment type="caution">
    <text evidence="14">The sequence shown here is derived from an EMBL/GenBank/DDBJ whole genome shotgun (WGS) entry which is preliminary data.</text>
</comment>
<dbReference type="Proteomes" id="UP000694501">
    <property type="component" value="Unassembled WGS sequence"/>
</dbReference>
<dbReference type="Pfam" id="PF19291">
    <property type="entry name" value="TREH_N"/>
    <property type="match status" value="1"/>
</dbReference>